<proteinExistence type="predicted"/>
<dbReference type="GO" id="GO:0005634">
    <property type="term" value="C:nucleus"/>
    <property type="evidence" value="ECO:0007669"/>
    <property type="project" value="TreeGrafter"/>
</dbReference>
<dbReference type="PANTHER" id="PTHR12280:SF20">
    <property type="entry name" value="4'-PHOSPHOPANTETHEINE PHOSPHATASE"/>
    <property type="match status" value="1"/>
</dbReference>
<keyword evidence="3" id="KW-0173">Coenzyme A biosynthesis</keyword>
<dbReference type="AlphaFoldDB" id="A0A7R9A258"/>
<dbReference type="EMBL" id="CAJPEV010000019">
    <property type="protein sequence ID" value="CAG0878880.1"/>
    <property type="molecule type" value="Genomic_DNA"/>
</dbReference>
<dbReference type="SUPFAM" id="SSF53067">
    <property type="entry name" value="Actin-like ATPase domain"/>
    <property type="match status" value="2"/>
</dbReference>
<dbReference type="GO" id="GO:0004594">
    <property type="term" value="F:pantothenate kinase activity"/>
    <property type="evidence" value="ECO:0007669"/>
    <property type="project" value="TreeGrafter"/>
</dbReference>
<protein>
    <submittedName>
        <fullName evidence="4">Uncharacterized protein</fullName>
    </submittedName>
</protein>
<dbReference type="OrthoDB" id="498611at2759"/>
<dbReference type="InterPro" id="IPR043129">
    <property type="entry name" value="ATPase_NBD"/>
</dbReference>
<name>A0A7R9A258_9CRUS</name>
<evidence type="ECO:0000256" key="3">
    <source>
        <dbReference type="ARBA" id="ARBA00022993"/>
    </source>
</evidence>
<dbReference type="GO" id="GO:0015937">
    <property type="term" value="P:coenzyme A biosynthetic process"/>
    <property type="evidence" value="ECO:0007669"/>
    <property type="project" value="UniProtKB-KW"/>
</dbReference>
<dbReference type="EMBL" id="LR899536">
    <property type="protein sequence ID" value="CAD7240272.1"/>
    <property type="molecule type" value="Genomic_DNA"/>
</dbReference>
<evidence type="ECO:0000313" key="5">
    <source>
        <dbReference type="Proteomes" id="UP000677054"/>
    </source>
</evidence>
<evidence type="ECO:0000313" key="4">
    <source>
        <dbReference type="EMBL" id="CAD7240272.1"/>
    </source>
</evidence>
<dbReference type="Gene3D" id="3.30.420.510">
    <property type="match status" value="1"/>
</dbReference>
<accession>A0A7R9A258</accession>
<dbReference type="Proteomes" id="UP000677054">
    <property type="component" value="Unassembled WGS sequence"/>
</dbReference>
<dbReference type="FunFam" id="3.30.420.510:FF:000008">
    <property type="entry name" value="Pantothenate kinase"/>
    <property type="match status" value="1"/>
</dbReference>
<reference evidence="4" key="1">
    <citation type="submission" date="2020-11" db="EMBL/GenBank/DDBJ databases">
        <authorList>
            <person name="Tran Van P."/>
        </authorList>
    </citation>
    <scope>NUCLEOTIDE SEQUENCE</scope>
</reference>
<dbReference type="PANTHER" id="PTHR12280">
    <property type="entry name" value="PANTOTHENATE KINASE"/>
    <property type="match status" value="1"/>
</dbReference>
<evidence type="ECO:0000256" key="1">
    <source>
        <dbReference type="ARBA" id="ARBA00022741"/>
    </source>
</evidence>
<gene>
    <name evidence="4" type="ORF">DSTB1V02_LOCUS300</name>
</gene>
<dbReference type="GO" id="GO:0005829">
    <property type="term" value="C:cytosol"/>
    <property type="evidence" value="ECO:0007669"/>
    <property type="project" value="TreeGrafter"/>
</dbReference>
<keyword evidence="1" id="KW-0547">Nucleotide-binding</keyword>
<organism evidence="4">
    <name type="scientific">Darwinula stevensoni</name>
    <dbReference type="NCBI Taxonomy" id="69355"/>
    <lineage>
        <taxon>Eukaryota</taxon>
        <taxon>Metazoa</taxon>
        <taxon>Ecdysozoa</taxon>
        <taxon>Arthropoda</taxon>
        <taxon>Crustacea</taxon>
        <taxon>Oligostraca</taxon>
        <taxon>Ostracoda</taxon>
        <taxon>Podocopa</taxon>
        <taxon>Podocopida</taxon>
        <taxon>Darwinulocopina</taxon>
        <taxon>Darwinuloidea</taxon>
        <taxon>Darwinulidae</taxon>
        <taxon>Darwinula</taxon>
    </lineage>
</organism>
<sequence>MKCIAMNEERYARSIELPGCPVFRNLKNAKRFAIDIGGSLTKIAYYSTISHRKISYGKRGGVGDTTLSHSDDAMSSDEETQWEVYEGGRLHFVKFETKYIEMCLDFIQRHLVGSRETMTGKKIKVTGGGSFKYSQVIHEKLGLLVEKEDEMESLIRGCNFLLKNIPDEVFTYHRHANPEYCFQLSSPDVFPYLLVNIGSGVSIMKTLEKSDLLKSDFEGIVVQLAPGLDLPEDALFGTITGDNMWNLKRSMRELEEQLQVEEHFGDLDPCLPLPRFLVATREDDEWDVQHLKELSLHDYASPPLCNPPLWISTLDSDTSRISLLLQPLQHQQCLEDGKCQLKPSGKHLQAADHDNHFVHLYYKTRTGNFVCSGVRHRHHPLAKVLTQSSQNSTKI</sequence>
<keyword evidence="5" id="KW-1185">Reference proteome</keyword>
<dbReference type="GO" id="GO:0005524">
    <property type="term" value="F:ATP binding"/>
    <property type="evidence" value="ECO:0007669"/>
    <property type="project" value="UniProtKB-KW"/>
</dbReference>
<keyword evidence="2" id="KW-0067">ATP-binding</keyword>
<dbReference type="Pfam" id="PF03630">
    <property type="entry name" value="Fumble"/>
    <property type="match status" value="1"/>
</dbReference>
<evidence type="ECO:0000256" key="2">
    <source>
        <dbReference type="ARBA" id="ARBA00022840"/>
    </source>
</evidence>
<dbReference type="InterPro" id="IPR004567">
    <property type="entry name" value="Type_II_PanK"/>
</dbReference>